<protein>
    <submittedName>
        <fullName evidence="2">Uncharacterized protein</fullName>
    </submittedName>
</protein>
<gene>
    <name evidence="2" type="ORF">M7I_2264</name>
</gene>
<feature type="region of interest" description="Disordered" evidence="1">
    <location>
        <begin position="1"/>
        <end position="24"/>
    </location>
</feature>
<reference evidence="2 3" key="1">
    <citation type="journal article" date="2012" name="Eukaryot. Cell">
        <title>Genome sequence of the fungus Glarea lozoyensis: the first genome sequence of a species from the Helotiaceae family.</title>
        <authorList>
            <person name="Youssar L."/>
            <person name="Gruening B.A."/>
            <person name="Erxleben A."/>
            <person name="Guenther S."/>
            <person name="Huettel W."/>
        </authorList>
    </citation>
    <scope>NUCLEOTIDE SEQUENCE [LARGE SCALE GENOMIC DNA]</scope>
    <source>
        <strain evidence="3">ATCC 74030 / MF5533</strain>
    </source>
</reference>
<dbReference type="AlphaFoldDB" id="H0EIB0"/>
<dbReference type="InParanoid" id="H0EIB0"/>
<sequence>MAPASMSRRRYNSSIHAPPDTSHSIEARKALRTHGLVPPVVESYELQAQRYNRKRSRQLERDLTELA</sequence>
<dbReference type="EMBL" id="AGUE01000047">
    <property type="protein sequence ID" value="EHL01631.1"/>
    <property type="molecule type" value="Genomic_DNA"/>
</dbReference>
<keyword evidence="3" id="KW-1185">Reference proteome</keyword>
<evidence type="ECO:0000313" key="2">
    <source>
        <dbReference type="EMBL" id="EHL01631.1"/>
    </source>
</evidence>
<organism evidence="2 3">
    <name type="scientific">Glarea lozoyensis (strain ATCC 74030 / MF5533)</name>
    <dbReference type="NCBI Taxonomy" id="1104152"/>
    <lineage>
        <taxon>Eukaryota</taxon>
        <taxon>Fungi</taxon>
        <taxon>Dikarya</taxon>
        <taxon>Ascomycota</taxon>
        <taxon>Pezizomycotina</taxon>
        <taxon>Leotiomycetes</taxon>
        <taxon>Helotiales</taxon>
        <taxon>Helotiaceae</taxon>
        <taxon>Glarea</taxon>
    </lineage>
</organism>
<name>H0EIB0_GLAL7</name>
<dbReference type="Proteomes" id="UP000005446">
    <property type="component" value="Unassembled WGS sequence"/>
</dbReference>
<dbReference type="HOGENOM" id="CLU_2812606_0_0_1"/>
<evidence type="ECO:0000313" key="3">
    <source>
        <dbReference type="Proteomes" id="UP000005446"/>
    </source>
</evidence>
<comment type="caution">
    <text evidence="2">The sequence shown here is derived from an EMBL/GenBank/DDBJ whole genome shotgun (WGS) entry which is preliminary data.</text>
</comment>
<proteinExistence type="predicted"/>
<accession>H0EIB0</accession>
<evidence type="ECO:0000256" key="1">
    <source>
        <dbReference type="SAM" id="MobiDB-lite"/>
    </source>
</evidence>